<dbReference type="OrthoDB" id="5348546at2759"/>
<comment type="caution">
    <text evidence="3">The sequence shown here is derived from an EMBL/GenBank/DDBJ whole genome shotgun (WGS) entry which is preliminary data.</text>
</comment>
<dbReference type="AlphaFoldDB" id="A0A9P9AT62"/>
<evidence type="ECO:0000313" key="3">
    <source>
        <dbReference type="EMBL" id="KAH6894590.1"/>
    </source>
</evidence>
<accession>A0A9P9AT62</accession>
<feature type="region of interest" description="Disordered" evidence="1">
    <location>
        <begin position="218"/>
        <end position="260"/>
    </location>
</feature>
<feature type="compositionally biased region" description="Low complexity" evidence="1">
    <location>
        <begin position="396"/>
        <end position="406"/>
    </location>
</feature>
<feature type="compositionally biased region" description="Polar residues" evidence="1">
    <location>
        <begin position="81"/>
        <end position="92"/>
    </location>
</feature>
<dbReference type="EMBL" id="JAGPYM010000005">
    <property type="protein sequence ID" value="KAH6894590.1"/>
    <property type="molecule type" value="Genomic_DNA"/>
</dbReference>
<evidence type="ECO:0000259" key="2">
    <source>
        <dbReference type="PROSITE" id="PS50006"/>
    </source>
</evidence>
<protein>
    <recommendedName>
        <fullName evidence="2">FHA domain-containing protein</fullName>
    </recommendedName>
</protein>
<feature type="domain" description="FHA" evidence="2">
    <location>
        <begin position="119"/>
        <end position="176"/>
    </location>
</feature>
<feature type="region of interest" description="Disordered" evidence="1">
    <location>
        <begin position="304"/>
        <end position="331"/>
    </location>
</feature>
<gene>
    <name evidence="3" type="ORF">B0T10DRAFT_257601</name>
</gene>
<proteinExistence type="predicted"/>
<feature type="compositionally biased region" description="Basic and acidic residues" evidence="1">
    <location>
        <begin position="10"/>
        <end position="19"/>
    </location>
</feature>
<feature type="compositionally biased region" description="Acidic residues" evidence="1">
    <location>
        <begin position="311"/>
        <end position="323"/>
    </location>
</feature>
<feature type="region of interest" description="Disordered" evidence="1">
    <location>
        <begin position="1"/>
        <end position="100"/>
    </location>
</feature>
<evidence type="ECO:0000313" key="4">
    <source>
        <dbReference type="Proteomes" id="UP000777438"/>
    </source>
</evidence>
<dbReference type="PROSITE" id="PS50006">
    <property type="entry name" value="FHA_DOMAIN"/>
    <property type="match status" value="1"/>
</dbReference>
<dbReference type="Proteomes" id="UP000777438">
    <property type="component" value="Unassembled WGS sequence"/>
</dbReference>
<feature type="compositionally biased region" description="Polar residues" evidence="1">
    <location>
        <begin position="246"/>
        <end position="260"/>
    </location>
</feature>
<dbReference type="InterPro" id="IPR000253">
    <property type="entry name" value="FHA_dom"/>
</dbReference>
<evidence type="ECO:0000256" key="1">
    <source>
        <dbReference type="SAM" id="MobiDB-lite"/>
    </source>
</evidence>
<feature type="region of interest" description="Disordered" evidence="1">
    <location>
        <begin position="373"/>
        <end position="423"/>
    </location>
</feature>
<sequence length="539" mass="59331">MDSISSSPQSDRHHVEKLSAEPTLPAMLPPLNSSSLAGTKRSAPTLLPPFEPSSSPGLPRPVKRQNTNSYSGSLKYPTPIPTSSTGILSSSPPRHAPATERVPLSAVPTVELSENGETLIMGRSSNSSHFQLSTNRVISRIHVKARFIPAPSLLEPSKVEIICNGWNGLKLHCQSQSWELFKGDTFTSETEGCEIMVDVHDARVLVQWPKRVVDSNANLTDDTWDESPTQPRRDALQLSPVRRGTRITSPESPTPVNSSSRRLQALLPGHGNKIHIYEDEPELPGSKRGQADIDVNVSMRTEATASFSSEVSEEDQEPNEENDPFVHSFGPFGADLSGRFASISTKSPKVPKDIHKRPNPLLSSLASSLFAPRLIPSNPVSPTKKALKREEKDDSPLSSPPRVRTPTPEPTPESTPESPQKSIEVNPVVANHVVNQLAYSRLSSTPLSTIMLHLPAEEKDGLTKEVLRETIENTPCIGIIARQGKDAAGKLLESEYYYIPEHDLDPERRAAVVDGLRKPSLRACRKQHKQYYWKRPRTP</sequence>
<name>A0A9P9AT62_9HYPO</name>
<feature type="compositionally biased region" description="Polar residues" evidence="1">
    <location>
        <begin position="218"/>
        <end position="230"/>
    </location>
</feature>
<organism evidence="3 4">
    <name type="scientific">Thelonectria olida</name>
    <dbReference type="NCBI Taxonomy" id="1576542"/>
    <lineage>
        <taxon>Eukaryota</taxon>
        <taxon>Fungi</taxon>
        <taxon>Dikarya</taxon>
        <taxon>Ascomycota</taxon>
        <taxon>Pezizomycotina</taxon>
        <taxon>Sordariomycetes</taxon>
        <taxon>Hypocreomycetidae</taxon>
        <taxon>Hypocreales</taxon>
        <taxon>Nectriaceae</taxon>
        <taxon>Thelonectria</taxon>
    </lineage>
</organism>
<keyword evidence="4" id="KW-1185">Reference proteome</keyword>
<reference evidence="3 4" key="1">
    <citation type="journal article" date="2021" name="Nat. Commun.">
        <title>Genetic determinants of endophytism in the Arabidopsis root mycobiome.</title>
        <authorList>
            <person name="Mesny F."/>
            <person name="Miyauchi S."/>
            <person name="Thiergart T."/>
            <person name="Pickel B."/>
            <person name="Atanasova L."/>
            <person name="Karlsson M."/>
            <person name="Huettel B."/>
            <person name="Barry K.W."/>
            <person name="Haridas S."/>
            <person name="Chen C."/>
            <person name="Bauer D."/>
            <person name="Andreopoulos W."/>
            <person name="Pangilinan J."/>
            <person name="LaButti K."/>
            <person name="Riley R."/>
            <person name="Lipzen A."/>
            <person name="Clum A."/>
            <person name="Drula E."/>
            <person name="Henrissat B."/>
            <person name="Kohler A."/>
            <person name="Grigoriev I.V."/>
            <person name="Martin F.M."/>
            <person name="Hacquard S."/>
        </authorList>
    </citation>
    <scope>NUCLEOTIDE SEQUENCE [LARGE SCALE GENOMIC DNA]</scope>
    <source>
        <strain evidence="3 4">MPI-CAGE-CH-0241</strain>
    </source>
</reference>